<dbReference type="Proteomes" id="UP000199478">
    <property type="component" value="Unassembled WGS sequence"/>
</dbReference>
<dbReference type="EMBL" id="FOYP01000001">
    <property type="protein sequence ID" value="SFR44113.1"/>
    <property type="molecule type" value="Genomic_DNA"/>
</dbReference>
<accession>A0A1I6GPG3</accession>
<feature type="chain" id="PRO_5011470742" evidence="1">
    <location>
        <begin position="19"/>
        <end position="133"/>
    </location>
</feature>
<proteinExistence type="predicted"/>
<organism evidence="2 3">
    <name type="scientific">Yoonia tamlensis</name>
    <dbReference type="NCBI Taxonomy" id="390270"/>
    <lineage>
        <taxon>Bacteria</taxon>
        <taxon>Pseudomonadati</taxon>
        <taxon>Pseudomonadota</taxon>
        <taxon>Alphaproteobacteria</taxon>
        <taxon>Rhodobacterales</taxon>
        <taxon>Paracoccaceae</taxon>
        <taxon>Yoonia</taxon>
    </lineage>
</organism>
<dbReference type="RefSeq" id="WP_131802374.1">
    <property type="nucleotide sequence ID" value="NZ_FOYP01000001.1"/>
</dbReference>
<protein>
    <submittedName>
        <fullName evidence="2">Uncharacterized protein</fullName>
    </submittedName>
</protein>
<sequence>MHYITLAAAALLATPMTAGEITSYYADLDAADMRNSGGAVLRDMGAVLQQDRANVHRFGITQEGDEIDAVFADRDMRAQIPALYANGPKVDGLAGWIARGQSIRVFVSICGTKSRPDYMIVNFGDGALAYTCD</sequence>
<dbReference type="OrthoDB" id="8453064at2"/>
<dbReference type="AlphaFoldDB" id="A0A1I6GPG3"/>
<evidence type="ECO:0000313" key="3">
    <source>
        <dbReference type="Proteomes" id="UP000199478"/>
    </source>
</evidence>
<gene>
    <name evidence="2" type="ORF">SAMN04488005_1993</name>
</gene>
<evidence type="ECO:0000256" key="1">
    <source>
        <dbReference type="SAM" id="SignalP"/>
    </source>
</evidence>
<dbReference type="STRING" id="390270.SAMN04488005_1993"/>
<evidence type="ECO:0000313" key="2">
    <source>
        <dbReference type="EMBL" id="SFR44113.1"/>
    </source>
</evidence>
<keyword evidence="1" id="KW-0732">Signal</keyword>
<feature type="signal peptide" evidence="1">
    <location>
        <begin position="1"/>
        <end position="18"/>
    </location>
</feature>
<name>A0A1I6GPG3_9RHOB</name>
<reference evidence="3" key="1">
    <citation type="submission" date="2016-10" db="EMBL/GenBank/DDBJ databases">
        <authorList>
            <person name="Varghese N."/>
            <person name="Submissions S."/>
        </authorList>
    </citation>
    <scope>NUCLEOTIDE SEQUENCE [LARGE SCALE GENOMIC DNA]</scope>
    <source>
        <strain evidence="3">DSM 26879</strain>
    </source>
</reference>
<keyword evidence="3" id="KW-1185">Reference proteome</keyword>